<gene>
    <name evidence="2" type="ORF">AAW51_4853</name>
</gene>
<dbReference type="KEGG" id="pbh:AAW51_4853"/>
<proteinExistence type="predicted"/>
<keyword evidence="1" id="KW-0812">Transmembrane</keyword>
<evidence type="ECO:0000313" key="3">
    <source>
        <dbReference type="Proteomes" id="UP000035352"/>
    </source>
</evidence>
<dbReference type="AlphaFoldDB" id="A0A0G3BQ42"/>
<dbReference type="Proteomes" id="UP000035352">
    <property type="component" value="Chromosome"/>
</dbReference>
<sequence>MIEKLLAWGVLAVCVVLLVRLMLGAARRARFDAAVRSGADAGRRWLRSLRRPGERRRSRAEAERIAEEAIRRARGEWDGNVYRPKSFKRPRKPH</sequence>
<dbReference type="STRING" id="413882.AAW51_4853"/>
<reference evidence="2 3" key="1">
    <citation type="submission" date="2015-05" db="EMBL/GenBank/DDBJ databases">
        <authorList>
            <person name="Tang B."/>
            <person name="Yu Y."/>
        </authorList>
    </citation>
    <scope>NUCLEOTIDE SEQUENCE [LARGE SCALE GENOMIC DNA]</scope>
    <source>
        <strain evidence="2 3">DSM 7029</strain>
    </source>
</reference>
<name>A0A0G3BQ42_9BURK</name>
<keyword evidence="1" id="KW-1133">Transmembrane helix</keyword>
<organism evidence="2 3">
    <name type="scientific">Caldimonas brevitalea</name>
    <dbReference type="NCBI Taxonomy" id="413882"/>
    <lineage>
        <taxon>Bacteria</taxon>
        <taxon>Pseudomonadati</taxon>
        <taxon>Pseudomonadota</taxon>
        <taxon>Betaproteobacteria</taxon>
        <taxon>Burkholderiales</taxon>
        <taxon>Sphaerotilaceae</taxon>
        <taxon>Caldimonas</taxon>
    </lineage>
</organism>
<protein>
    <submittedName>
        <fullName evidence="2">Uncharacterized protein</fullName>
    </submittedName>
</protein>
<dbReference type="EMBL" id="CP011371">
    <property type="protein sequence ID" value="AKJ31544.1"/>
    <property type="molecule type" value="Genomic_DNA"/>
</dbReference>
<accession>A0A0G3BQ42</accession>
<feature type="transmembrane region" description="Helical" evidence="1">
    <location>
        <begin position="6"/>
        <end position="23"/>
    </location>
</feature>
<keyword evidence="3" id="KW-1185">Reference proteome</keyword>
<keyword evidence="1" id="KW-0472">Membrane</keyword>
<dbReference type="RefSeq" id="WP_047196668.1">
    <property type="nucleotide sequence ID" value="NZ_CP011371.1"/>
</dbReference>
<evidence type="ECO:0000313" key="2">
    <source>
        <dbReference type="EMBL" id="AKJ31544.1"/>
    </source>
</evidence>
<evidence type="ECO:0000256" key="1">
    <source>
        <dbReference type="SAM" id="Phobius"/>
    </source>
</evidence>